<evidence type="ECO:0000313" key="2">
    <source>
        <dbReference type="Proteomes" id="UP001354073"/>
    </source>
</evidence>
<gene>
    <name evidence="1" type="ORF">REH74_024790</name>
</gene>
<organism evidence="1 2">
    <name type="scientific">Vibrio campbellii</name>
    <dbReference type="NCBI Taxonomy" id="680"/>
    <lineage>
        <taxon>Bacteria</taxon>
        <taxon>Pseudomonadati</taxon>
        <taxon>Pseudomonadota</taxon>
        <taxon>Gammaproteobacteria</taxon>
        <taxon>Vibrionales</taxon>
        <taxon>Vibrionaceae</taxon>
        <taxon>Vibrio</taxon>
    </lineage>
</organism>
<sequence length="85" mass="9171">MHNLAVNLERSAALFPSKVALRMGDDEISYASLDKFAGNIAANLKRLGLQVGDKVALSCPNITYFPMVYYGILKAGCVVVPLNVL</sequence>
<feature type="non-terminal residue" evidence="1">
    <location>
        <position position="85"/>
    </location>
</feature>
<reference evidence="1" key="1">
    <citation type="submission" date="2024-11" db="EMBL/GenBank/DDBJ databases">
        <title>Identification of new Vibrio campbellii strains harboring the pVA1 plasmid isolated from Penaeus vannamei postlarvae affected by outbreaks of acute hepatopancreatic necrosis disease (AHPND) in Mexico.</title>
        <authorList>
            <person name="Gomez-Gil B."/>
            <person name="Enciso-Ibarra J."/>
        </authorList>
    </citation>
    <scope>NUCLEOTIDE SEQUENCE</scope>
    <source>
        <strain evidence="1">M270204</strain>
    </source>
</reference>
<dbReference type="EMBL" id="JAVHXJ020000229">
    <property type="protein sequence ID" value="MGI1900746.1"/>
    <property type="molecule type" value="Genomic_DNA"/>
</dbReference>
<evidence type="ECO:0000313" key="1">
    <source>
        <dbReference type="EMBL" id="MGI1900746.1"/>
    </source>
</evidence>
<accession>A0ACC7RGI5</accession>
<protein>
    <submittedName>
        <fullName evidence="1">AMP-binding protein</fullName>
    </submittedName>
</protein>
<dbReference type="Proteomes" id="UP001354073">
    <property type="component" value="Unassembled WGS sequence"/>
</dbReference>
<comment type="caution">
    <text evidence="1">The sequence shown here is derived from an EMBL/GenBank/DDBJ whole genome shotgun (WGS) entry which is preliminary data.</text>
</comment>
<name>A0ACC7RGI5_9VIBR</name>
<proteinExistence type="predicted"/>